<feature type="transmembrane region" description="Helical" evidence="6">
    <location>
        <begin position="179"/>
        <end position="199"/>
    </location>
</feature>
<evidence type="ECO:0000256" key="4">
    <source>
        <dbReference type="ARBA" id="ARBA00022989"/>
    </source>
</evidence>
<dbReference type="CDD" id="cd01949">
    <property type="entry name" value="GGDEF"/>
    <property type="match status" value="1"/>
</dbReference>
<feature type="transmembrane region" description="Helical" evidence="6">
    <location>
        <begin position="79"/>
        <end position="101"/>
    </location>
</feature>
<dbReference type="SUPFAM" id="SSF55073">
    <property type="entry name" value="Nucleotide cyclase"/>
    <property type="match status" value="1"/>
</dbReference>
<keyword evidence="3 6" id="KW-0812">Transmembrane</keyword>
<comment type="subcellular location">
    <subcellularLocation>
        <location evidence="1">Cell membrane</location>
        <topology evidence="1">Multi-pass membrane protein</topology>
    </subcellularLocation>
</comment>
<dbReference type="EMBL" id="CP016534">
    <property type="protein sequence ID" value="ANU09424.1"/>
    <property type="molecule type" value="Genomic_DNA"/>
</dbReference>
<evidence type="ECO:0000313" key="8">
    <source>
        <dbReference type="EMBL" id="ANU09424.1"/>
    </source>
</evidence>
<evidence type="ECO:0000256" key="6">
    <source>
        <dbReference type="SAM" id="Phobius"/>
    </source>
</evidence>
<gene>
    <name evidence="8" type="ORF">BBH88_03415</name>
</gene>
<dbReference type="Proteomes" id="UP000092661">
    <property type="component" value="Chromosome"/>
</dbReference>
<name>A0ABN4RBG7_9BACL</name>
<proteinExistence type="predicted"/>
<dbReference type="SMART" id="SM00267">
    <property type="entry name" value="GGDEF"/>
    <property type="match status" value="1"/>
</dbReference>
<accession>A0ABN4RBG7</accession>
<evidence type="ECO:0000313" key="9">
    <source>
        <dbReference type="Proteomes" id="UP000092661"/>
    </source>
</evidence>
<evidence type="ECO:0000256" key="5">
    <source>
        <dbReference type="ARBA" id="ARBA00023136"/>
    </source>
</evidence>
<dbReference type="NCBIfam" id="TIGR00254">
    <property type="entry name" value="GGDEF"/>
    <property type="match status" value="1"/>
</dbReference>
<dbReference type="InterPro" id="IPR050469">
    <property type="entry name" value="Diguanylate_Cyclase"/>
</dbReference>
<dbReference type="PANTHER" id="PTHR45138">
    <property type="entry name" value="REGULATORY COMPONENTS OF SENSORY TRANSDUCTION SYSTEM"/>
    <property type="match status" value="1"/>
</dbReference>
<organism evidence="8 9">
    <name type="scientific">Planococcus antarcticus DSM 14505</name>
    <dbReference type="NCBI Taxonomy" id="1185653"/>
    <lineage>
        <taxon>Bacteria</taxon>
        <taxon>Bacillati</taxon>
        <taxon>Bacillota</taxon>
        <taxon>Bacilli</taxon>
        <taxon>Bacillales</taxon>
        <taxon>Caryophanaceae</taxon>
        <taxon>Planococcus</taxon>
    </lineage>
</organism>
<reference evidence="8" key="1">
    <citation type="submission" date="2016-10" db="EMBL/GenBank/DDBJ databases">
        <authorList>
            <person name="See-Too W.S."/>
        </authorList>
    </citation>
    <scope>NUCLEOTIDE SEQUENCE</scope>
    <source>
        <strain evidence="8">DSM 14505</strain>
    </source>
</reference>
<keyword evidence="4 6" id="KW-1133">Transmembrane helix</keyword>
<dbReference type="InterPro" id="IPR043128">
    <property type="entry name" value="Rev_trsase/Diguanyl_cyclase"/>
</dbReference>
<evidence type="ECO:0000256" key="1">
    <source>
        <dbReference type="ARBA" id="ARBA00004651"/>
    </source>
</evidence>
<feature type="transmembrane region" description="Helical" evidence="6">
    <location>
        <begin position="149"/>
        <end position="167"/>
    </location>
</feature>
<dbReference type="Gene3D" id="3.30.70.270">
    <property type="match status" value="1"/>
</dbReference>
<feature type="transmembrane region" description="Helical" evidence="6">
    <location>
        <begin position="7"/>
        <end position="33"/>
    </location>
</feature>
<protein>
    <submittedName>
        <fullName evidence="8">GGDEF domain-containing protein</fullName>
    </submittedName>
</protein>
<evidence type="ECO:0000259" key="7">
    <source>
        <dbReference type="PROSITE" id="PS50887"/>
    </source>
</evidence>
<dbReference type="InterPro" id="IPR011620">
    <property type="entry name" value="Sig_transdc_His_kinase_LytS_TM"/>
</dbReference>
<dbReference type="Pfam" id="PF07694">
    <property type="entry name" value="5TM-5TMR_LYT"/>
    <property type="match status" value="1"/>
</dbReference>
<keyword evidence="9" id="KW-1185">Reference proteome</keyword>
<dbReference type="PANTHER" id="PTHR45138:SF9">
    <property type="entry name" value="DIGUANYLATE CYCLASE DGCM-RELATED"/>
    <property type="match status" value="1"/>
</dbReference>
<feature type="transmembrane region" description="Helical" evidence="6">
    <location>
        <begin position="107"/>
        <end position="128"/>
    </location>
</feature>
<feature type="transmembrane region" description="Helical" evidence="6">
    <location>
        <begin position="48"/>
        <end position="67"/>
    </location>
</feature>
<sequence length="375" mass="42004">MKLRRDSILLALFGDLFVNLCVLISLIFIYLQLRRKLNSDGKSYKKSVIVDGLSGGLLGVLLMYFSIQVSTETLVDLRFIPVMLLVIFLGVPHAIVGALVIIVGRFIFGITVSAAAAAIFMIILIVGFMVIDRFFKKVDVDLNSYKKGFVMILFSNIVFSIIISVIIEDTDILKILIPCYWIISIVGGLIAIFFVDYILKTQYLLMRYEQESTTDFLTGLNNVRQFDTIWNTLISEATAKNERLSLLIIDIDHFKNVNDTYGHPAGDRILIELGKVLKSSSRSFDIISRNGGEEFSVILPDCQQEQAVVIAERIRKSVEVHRFKISSTDSIHITVSIGSATYPETVADTAQIVGIADECLYKAKRTGRNRVCTSY</sequence>
<evidence type="ECO:0000256" key="3">
    <source>
        <dbReference type="ARBA" id="ARBA00022692"/>
    </source>
</evidence>
<dbReference type="Pfam" id="PF00990">
    <property type="entry name" value="GGDEF"/>
    <property type="match status" value="1"/>
</dbReference>
<evidence type="ECO:0000256" key="2">
    <source>
        <dbReference type="ARBA" id="ARBA00022475"/>
    </source>
</evidence>
<keyword evidence="2" id="KW-1003">Cell membrane</keyword>
<dbReference type="InterPro" id="IPR029787">
    <property type="entry name" value="Nucleotide_cyclase"/>
</dbReference>
<dbReference type="PROSITE" id="PS50887">
    <property type="entry name" value="GGDEF"/>
    <property type="match status" value="1"/>
</dbReference>
<keyword evidence="5 6" id="KW-0472">Membrane</keyword>
<feature type="domain" description="GGDEF" evidence="7">
    <location>
        <begin position="242"/>
        <end position="375"/>
    </location>
</feature>
<dbReference type="InterPro" id="IPR000160">
    <property type="entry name" value="GGDEF_dom"/>
</dbReference>